<dbReference type="Proteomes" id="UP000005396">
    <property type="component" value="Unassembled WGS sequence"/>
</dbReference>
<evidence type="ECO:0000313" key="2">
    <source>
        <dbReference type="Proteomes" id="UP000005396"/>
    </source>
</evidence>
<dbReference type="AlphaFoldDB" id="A8RUP8"/>
<gene>
    <name evidence="1" type="ORF">CLOBOL_04083</name>
</gene>
<evidence type="ECO:0000313" key="1">
    <source>
        <dbReference type="EMBL" id="EDP15912.1"/>
    </source>
</evidence>
<protein>
    <submittedName>
        <fullName evidence="1">Uncharacterized protein</fullName>
    </submittedName>
</protein>
<accession>A8RUP8</accession>
<reference evidence="1 2" key="2">
    <citation type="submission" date="2007-09" db="EMBL/GenBank/DDBJ databases">
        <title>Draft genome sequence of Clostridium bolteae (ATCC BAA-613).</title>
        <authorList>
            <person name="Sudarsanam P."/>
            <person name="Ley R."/>
            <person name="Guruge J."/>
            <person name="Turnbaugh P.J."/>
            <person name="Mahowald M."/>
            <person name="Liep D."/>
            <person name="Gordon J."/>
        </authorList>
    </citation>
    <scope>NUCLEOTIDE SEQUENCE [LARGE SCALE GENOMIC DNA]</scope>
    <source>
        <strain evidence="2">ATCC BAA-613 / DSM 15670 / CCUG 46953 / JCM 12243 / WAL 16351</strain>
    </source>
</reference>
<reference evidence="1 2" key="1">
    <citation type="submission" date="2007-08" db="EMBL/GenBank/DDBJ databases">
        <authorList>
            <person name="Fulton L."/>
            <person name="Clifton S."/>
            <person name="Fulton B."/>
            <person name="Xu J."/>
            <person name="Minx P."/>
            <person name="Pepin K.H."/>
            <person name="Johnson M."/>
            <person name="Thiruvilangam P."/>
            <person name="Bhonagiri V."/>
            <person name="Nash W.E."/>
            <person name="Mardis E.R."/>
            <person name="Wilson R.K."/>
        </authorList>
    </citation>
    <scope>NUCLEOTIDE SEQUENCE [LARGE SCALE GENOMIC DNA]</scope>
    <source>
        <strain evidence="2">ATCC BAA-613 / DSM 15670 / CCUG 46953 / JCM 12243 / WAL 16351</strain>
    </source>
</reference>
<comment type="caution">
    <text evidence="1">The sequence shown here is derived from an EMBL/GenBank/DDBJ whole genome shotgun (WGS) entry which is preliminary data.</text>
</comment>
<name>A8RUP8_ENTBW</name>
<dbReference type="PaxDb" id="411902-CLOBOL_04083"/>
<dbReference type="EMBL" id="ABCC02000033">
    <property type="protein sequence ID" value="EDP15912.1"/>
    <property type="molecule type" value="Genomic_DNA"/>
</dbReference>
<sequence>MKLHFLSYFMKFYMISIEINMDIIAKYIENSCIMVSEKPENFSIKYYIFLVFSHKNLLTKVNTFSQAF</sequence>
<organism evidence="1 2">
    <name type="scientific">Enterocloster bolteae (strain ATCC BAA-613 / DSM 15670 / CCUG 46953 / JCM 12243 / WAL 16351)</name>
    <name type="common">Clostridium bolteae</name>
    <dbReference type="NCBI Taxonomy" id="411902"/>
    <lineage>
        <taxon>Bacteria</taxon>
        <taxon>Bacillati</taxon>
        <taxon>Bacillota</taxon>
        <taxon>Clostridia</taxon>
        <taxon>Lachnospirales</taxon>
        <taxon>Lachnospiraceae</taxon>
        <taxon>Enterocloster</taxon>
    </lineage>
</organism>
<proteinExistence type="predicted"/>
<dbReference type="HOGENOM" id="CLU_2786463_0_0_9"/>